<dbReference type="NCBIfam" id="TIGR04226">
    <property type="entry name" value="RrgB_K2N_iso_D2"/>
    <property type="match status" value="1"/>
</dbReference>
<feature type="region of interest" description="Disordered" evidence="1">
    <location>
        <begin position="224"/>
        <end position="266"/>
    </location>
</feature>
<dbReference type="Gene3D" id="2.60.40.740">
    <property type="match status" value="1"/>
</dbReference>
<evidence type="ECO:0000313" key="4">
    <source>
        <dbReference type="EMBL" id="APT88987.1"/>
    </source>
</evidence>
<dbReference type="KEGG" id="cfk:CFRA_06680"/>
<dbReference type="InterPro" id="IPR026466">
    <property type="entry name" value="Fim_isopep_form_D2_dom"/>
</dbReference>
<proteinExistence type="predicted"/>
<evidence type="ECO:0000259" key="3">
    <source>
        <dbReference type="Pfam" id="PF17998"/>
    </source>
</evidence>
<feature type="domain" description="Gram-positive pilin subunit D1 N-terminal" evidence="2">
    <location>
        <begin position="20"/>
        <end position="106"/>
    </location>
</feature>
<evidence type="ECO:0000256" key="1">
    <source>
        <dbReference type="SAM" id="MobiDB-lite"/>
    </source>
</evidence>
<protein>
    <submittedName>
        <fullName evidence="4">Uncharacterized protein</fullName>
    </submittedName>
</protein>
<dbReference type="Gene3D" id="2.60.40.10">
    <property type="entry name" value="Immunoglobulins"/>
    <property type="match status" value="2"/>
</dbReference>
<dbReference type="Proteomes" id="UP000185434">
    <property type="component" value="Chromosome"/>
</dbReference>
<evidence type="ECO:0000259" key="2">
    <source>
        <dbReference type="Pfam" id="PF16555"/>
    </source>
</evidence>
<dbReference type="NCBIfam" id="NF033902">
    <property type="entry name" value="iso_D2_wall_anc"/>
    <property type="match status" value="1"/>
</dbReference>
<accession>A0A1L7CT29</accession>
<evidence type="ECO:0000313" key="5">
    <source>
        <dbReference type="Proteomes" id="UP000185434"/>
    </source>
</evidence>
<dbReference type="RefSeq" id="WP_075663967.1">
    <property type="nucleotide sequence ID" value="NZ_CP009247.1"/>
</dbReference>
<name>A0A1L7CT29_9CORY</name>
<dbReference type="OrthoDB" id="3199332at2"/>
<dbReference type="InterPro" id="IPR026345">
    <property type="entry name" value="Adh_isopep-form_adh_dom"/>
</dbReference>
<dbReference type="InterPro" id="IPR032364">
    <property type="entry name" value="GramPos_pilinD1_N"/>
</dbReference>
<dbReference type="Pfam" id="PF16555">
    <property type="entry name" value="GramPos_pilinD1"/>
    <property type="match status" value="1"/>
</dbReference>
<organism evidence="4 5">
    <name type="scientific">Corynebacterium frankenforstense DSM 45800</name>
    <dbReference type="NCBI Taxonomy" id="1437875"/>
    <lineage>
        <taxon>Bacteria</taxon>
        <taxon>Bacillati</taxon>
        <taxon>Actinomycetota</taxon>
        <taxon>Actinomycetes</taxon>
        <taxon>Mycobacteriales</taxon>
        <taxon>Corynebacteriaceae</taxon>
        <taxon>Corynebacterium</taxon>
    </lineage>
</organism>
<feature type="region of interest" description="Disordered" evidence="1">
    <location>
        <begin position="298"/>
        <end position="318"/>
    </location>
</feature>
<gene>
    <name evidence="4" type="ORF">CFRA_06680</name>
</gene>
<keyword evidence="5" id="KW-1185">Reference proteome</keyword>
<dbReference type="STRING" id="1437875.CFRA_06680"/>
<dbReference type="EMBL" id="CP009247">
    <property type="protein sequence ID" value="APT88987.1"/>
    <property type="molecule type" value="Genomic_DNA"/>
</dbReference>
<dbReference type="AlphaFoldDB" id="A0A1L7CT29"/>
<feature type="domain" description="Adhesin isopeptide-forming adherence" evidence="3">
    <location>
        <begin position="119"/>
        <end position="241"/>
    </location>
</feature>
<sequence>MFKVERVSDIDLTTAEGWLAAERLAKGGTDAVNDPTLKVETGVELTTGENGQATFENLPLGLYRVTETVAPEGHNRSTPFFVTVPMTNPQDRNAWMYNIHIYPKNQPFETEMTKTVVDANKNAGDDVDYTLTTTLPDYQKFGRFQIVDLFDANRLEANAESVTSVTAGGQPFTQGTDYTVAVQNETGRLYVIFTEAGRAKLDALKGDARKVQVKLSMKVKEIEGDETGPVDNSFTVIENPDGSPEDPDVPGEPPENPPEPEDKPKSYFGNVKIVKQDTGETGLQGAVFDVYRCNEAADGEKQKDNLEGGPIRKGVTTEANGEARVNGLHVNDFVDGKDGNRLLPG</sequence>
<dbReference type="InterPro" id="IPR013783">
    <property type="entry name" value="Ig-like_fold"/>
</dbReference>
<dbReference type="InterPro" id="IPR048052">
    <property type="entry name" value="FM1-like"/>
</dbReference>
<dbReference type="GO" id="GO:0005975">
    <property type="term" value="P:carbohydrate metabolic process"/>
    <property type="evidence" value="ECO:0007669"/>
    <property type="project" value="UniProtKB-ARBA"/>
</dbReference>
<reference evidence="4 5" key="1">
    <citation type="submission" date="2014-08" db="EMBL/GenBank/DDBJ databases">
        <title>Complete genome sequence of Corynebacterium frankenforstense ST18(T) (=DSM 45800(T)), isolated from raw cow milk.</title>
        <authorList>
            <person name="Ruckert C."/>
            <person name="Albersmeier A."/>
            <person name="Winkler A."/>
            <person name="Lipski A."/>
            <person name="Kalinowski J."/>
        </authorList>
    </citation>
    <scope>NUCLEOTIDE SEQUENCE [LARGE SCALE GENOMIC DNA]</scope>
    <source>
        <strain evidence="4 5">ST18</strain>
    </source>
</reference>
<dbReference type="Pfam" id="PF17998">
    <property type="entry name" value="AgI_II_C2"/>
    <property type="match status" value="1"/>
</dbReference>